<dbReference type="EMBL" id="RRYP01000219">
    <property type="protein sequence ID" value="TNV87797.1"/>
    <property type="molecule type" value="Genomic_DNA"/>
</dbReference>
<evidence type="ECO:0000313" key="2">
    <source>
        <dbReference type="Proteomes" id="UP000785679"/>
    </source>
</evidence>
<name>A0A8J8T9R6_HALGN</name>
<proteinExistence type="predicted"/>
<keyword evidence="2" id="KW-1185">Reference proteome</keyword>
<organism evidence="1 2">
    <name type="scientific">Halteria grandinella</name>
    <dbReference type="NCBI Taxonomy" id="5974"/>
    <lineage>
        <taxon>Eukaryota</taxon>
        <taxon>Sar</taxon>
        <taxon>Alveolata</taxon>
        <taxon>Ciliophora</taxon>
        <taxon>Intramacronucleata</taxon>
        <taxon>Spirotrichea</taxon>
        <taxon>Stichotrichia</taxon>
        <taxon>Sporadotrichida</taxon>
        <taxon>Halteriidae</taxon>
        <taxon>Halteria</taxon>
    </lineage>
</organism>
<reference evidence="1" key="1">
    <citation type="submission" date="2019-06" db="EMBL/GenBank/DDBJ databases">
        <authorList>
            <person name="Zheng W."/>
        </authorList>
    </citation>
    <scope>NUCLEOTIDE SEQUENCE</scope>
    <source>
        <strain evidence="1">QDHG01</strain>
    </source>
</reference>
<dbReference type="AlphaFoldDB" id="A0A8J8T9R6"/>
<evidence type="ECO:0000313" key="1">
    <source>
        <dbReference type="EMBL" id="TNV87797.1"/>
    </source>
</evidence>
<protein>
    <submittedName>
        <fullName evidence="1">Uncharacterized protein</fullName>
    </submittedName>
</protein>
<comment type="caution">
    <text evidence="1">The sequence shown here is derived from an EMBL/GenBank/DDBJ whole genome shotgun (WGS) entry which is preliminary data.</text>
</comment>
<dbReference type="Proteomes" id="UP000785679">
    <property type="component" value="Unassembled WGS sequence"/>
</dbReference>
<gene>
    <name evidence="1" type="ORF">FGO68_gene11683</name>
</gene>
<accession>A0A8J8T9R6</accession>
<sequence>MRPQEFRESLWYLSRTSILSLLFIKSIYSSWSLFLFLSSTRSHSLCNSGDYAMLSSEQQSSKLVATLDILLPLKSLRFTSLLIIELFQSFLQSLTQSEECFQGCITGVRERKGGAPVTSLGSQRA</sequence>